<dbReference type="Pfam" id="PF13960">
    <property type="entry name" value="DUF4218"/>
    <property type="match status" value="1"/>
</dbReference>
<organism evidence="3 4">
    <name type="scientific">Dioscorea zingiberensis</name>
    <dbReference type="NCBI Taxonomy" id="325984"/>
    <lineage>
        <taxon>Eukaryota</taxon>
        <taxon>Viridiplantae</taxon>
        <taxon>Streptophyta</taxon>
        <taxon>Embryophyta</taxon>
        <taxon>Tracheophyta</taxon>
        <taxon>Spermatophyta</taxon>
        <taxon>Magnoliopsida</taxon>
        <taxon>Liliopsida</taxon>
        <taxon>Dioscoreales</taxon>
        <taxon>Dioscoreaceae</taxon>
        <taxon>Dioscorea</taxon>
    </lineage>
</organism>
<evidence type="ECO:0000313" key="3">
    <source>
        <dbReference type="EMBL" id="KAJ0965088.1"/>
    </source>
</evidence>
<gene>
    <name evidence="3" type="ORF">J5N97_026226</name>
</gene>
<evidence type="ECO:0000256" key="1">
    <source>
        <dbReference type="SAM" id="Phobius"/>
    </source>
</evidence>
<feature type="transmembrane region" description="Helical" evidence="1">
    <location>
        <begin position="278"/>
        <end position="295"/>
    </location>
</feature>
<sequence>MGIRPDLHPIKRGEKYELPNACYTLSPEEKHKLCLFLKDLKVPDGFSSNISQCVNLKDHKISGLKSHDCHVLLQHLLPLAIRGMMSKSVCEPLIELSLFFNMLGAKVLRMDELEQIEAQIPKTLCKLEKIFPPSFFDVMIHLPIHLASEAKIAGPIHYRWMYPVERWLYFLKSLIGNRACPEGSIAEGYIANECMTLCSRYLHRIDTSLIDQKGIMMVVRKKSNGGLSLFSQHGRALGARKHCELEANELELAHIYILKNCDEVLPFLEYGIISFNNFAYDFFLFSIIFLFTLRVS</sequence>
<dbReference type="PANTHER" id="PTHR48258">
    <property type="entry name" value="DUF4218 DOMAIN-CONTAINING PROTEIN-RELATED"/>
    <property type="match status" value="1"/>
</dbReference>
<keyword evidence="1" id="KW-1133">Transmembrane helix</keyword>
<dbReference type="PANTHER" id="PTHR48258:SF11">
    <property type="entry name" value="TDCA1-ORF2 PROTEIN"/>
    <property type="match status" value="1"/>
</dbReference>
<evidence type="ECO:0000313" key="4">
    <source>
        <dbReference type="Proteomes" id="UP001085076"/>
    </source>
</evidence>
<keyword evidence="4" id="KW-1185">Reference proteome</keyword>
<comment type="caution">
    <text evidence="3">The sequence shown here is derived from an EMBL/GenBank/DDBJ whole genome shotgun (WGS) entry which is preliminary data.</text>
</comment>
<reference evidence="3" key="1">
    <citation type="submission" date="2021-03" db="EMBL/GenBank/DDBJ databases">
        <authorList>
            <person name="Li Z."/>
            <person name="Yang C."/>
        </authorList>
    </citation>
    <scope>NUCLEOTIDE SEQUENCE</scope>
    <source>
        <strain evidence="3">Dzin_1.0</strain>
        <tissue evidence="3">Leaf</tissue>
    </source>
</reference>
<keyword evidence="1" id="KW-0472">Membrane</keyword>
<keyword evidence="1" id="KW-0812">Transmembrane</keyword>
<dbReference type="EMBL" id="JAGGNH010000008">
    <property type="protein sequence ID" value="KAJ0965088.1"/>
    <property type="molecule type" value="Genomic_DNA"/>
</dbReference>
<dbReference type="AlphaFoldDB" id="A0A9D5H6J1"/>
<name>A0A9D5H6J1_9LILI</name>
<protein>
    <recommendedName>
        <fullName evidence="2">DUF4218 domain-containing protein</fullName>
    </recommendedName>
</protein>
<evidence type="ECO:0000259" key="2">
    <source>
        <dbReference type="Pfam" id="PF13960"/>
    </source>
</evidence>
<dbReference type="OrthoDB" id="1933679at2759"/>
<accession>A0A9D5H6J1</accession>
<reference evidence="3" key="2">
    <citation type="journal article" date="2022" name="Hortic Res">
        <title>The genome of Dioscorea zingiberensis sheds light on the biosynthesis, origin and evolution of the medicinally important diosgenin saponins.</title>
        <authorList>
            <person name="Li Y."/>
            <person name="Tan C."/>
            <person name="Li Z."/>
            <person name="Guo J."/>
            <person name="Li S."/>
            <person name="Chen X."/>
            <person name="Wang C."/>
            <person name="Dai X."/>
            <person name="Yang H."/>
            <person name="Song W."/>
            <person name="Hou L."/>
            <person name="Xu J."/>
            <person name="Tong Z."/>
            <person name="Xu A."/>
            <person name="Yuan X."/>
            <person name="Wang W."/>
            <person name="Yang Q."/>
            <person name="Chen L."/>
            <person name="Sun Z."/>
            <person name="Wang K."/>
            <person name="Pan B."/>
            <person name="Chen J."/>
            <person name="Bao Y."/>
            <person name="Liu F."/>
            <person name="Qi X."/>
            <person name="Gang D.R."/>
            <person name="Wen J."/>
            <person name="Li J."/>
        </authorList>
    </citation>
    <scope>NUCLEOTIDE SEQUENCE</scope>
    <source>
        <strain evidence="3">Dzin_1.0</strain>
    </source>
</reference>
<feature type="domain" description="DUF4218" evidence="2">
    <location>
        <begin position="103"/>
        <end position="208"/>
    </location>
</feature>
<proteinExistence type="predicted"/>
<dbReference type="InterPro" id="IPR025452">
    <property type="entry name" value="DUF4218"/>
</dbReference>
<dbReference type="Proteomes" id="UP001085076">
    <property type="component" value="Miscellaneous, Linkage group lg08"/>
</dbReference>